<evidence type="ECO:0000259" key="1">
    <source>
        <dbReference type="Pfam" id="PF03184"/>
    </source>
</evidence>
<evidence type="ECO:0000313" key="3">
    <source>
        <dbReference type="Proteomes" id="UP000800082"/>
    </source>
</evidence>
<keyword evidence="3" id="KW-1185">Reference proteome</keyword>
<feature type="non-terminal residue" evidence="2">
    <location>
        <position position="1"/>
    </location>
</feature>
<dbReference type="Pfam" id="PF03184">
    <property type="entry name" value="DDE_1"/>
    <property type="match status" value="1"/>
</dbReference>
<reference evidence="2" key="1">
    <citation type="journal article" date="2020" name="Stud. Mycol.">
        <title>101 Dothideomycetes genomes: a test case for predicting lifestyles and emergence of pathogens.</title>
        <authorList>
            <person name="Haridas S."/>
            <person name="Albert R."/>
            <person name="Binder M."/>
            <person name="Bloem J."/>
            <person name="Labutti K."/>
            <person name="Salamov A."/>
            <person name="Andreopoulos B."/>
            <person name="Baker S."/>
            <person name="Barry K."/>
            <person name="Bills G."/>
            <person name="Bluhm B."/>
            <person name="Cannon C."/>
            <person name="Castanera R."/>
            <person name="Culley D."/>
            <person name="Daum C."/>
            <person name="Ezra D."/>
            <person name="Gonzalez J."/>
            <person name="Henrissat B."/>
            <person name="Kuo A."/>
            <person name="Liang C."/>
            <person name="Lipzen A."/>
            <person name="Lutzoni F."/>
            <person name="Magnuson J."/>
            <person name="Mondo S."/>
            <person name="Nolan M."/>
            <person name="Ohm R."/>
            <person name="Pangilinan J."/>
            <person name="Park H.-J."/>
            <person name="Ramirez L."/>
            <person name="Alfaro M."/>
            <person name="Sun H."/>
            <person name="Tritt A."/>
            <person name="Yoshinaga Y."/>
            <person name="Zwiers L.-H."/>
            <person name="Turgeon B."/>
            <person name="Goodwin S."/>
            <person name="Spatafora J."/>
            <person name="Crous P."/>
            <person name="Grigoriev I."/>
        </authorList>
    </citation>
    <scope>NUCLEOTIDE SEQUENCE</scope>
    <source>
        <strain evidence="2">CBS 183.55</strain>
    </source>
</reference>
<dbReference type="GO" id="GO:0003676">
    <property type="term" value="F:nucleic acid binding"/>
    <property type="evidence" value="ECO:0007669"/>
    <property type="project" value="InterPro"/>
</dbReference>
<protein>
    <recommendedName>
        <fullName evidence="1">DDE-1 domain-containing protein</fullName>
    </recommendedName>
</protein>
<accession>A0A6A5R365</accession>
<feature type="domain" description="DDE-1" evidence="1">
    <location>
        <begin position="1"/>
        <end position="47"/>
    </location>
</feature>
<dbReference type="OrthoDB" id="5425161at2759"/>
<dbReference type="EMBL" id="ML979024">
    <property type="protein sequence ID" value="KAF1922491.1"/>
    <property type="molecule type" value="Genomic_DNA"/>
</dbReference>
<evidence type="ECO:0000313" key="2">
    <source>
        <dbReference type="EMBL" id="KAF1922491.1"/>
    </source>
</evidence>
<proteinExistence type="predicted"/>
<sequence length="87" mass="9576">AHSSHLLQPLDVTCFSPLKRVYGDKISALARSRSNHINKKTFLPAFKAIYTKALTLGNTRVGFRYAGLVPHNSDAVLSKPDVRLGMP</sequence>
<organism evidence="2 3">
    <name type="scientific">Didymella exigua CBS 183.55</name>
    <dbReference type="NCBI Taxonomy" id="1150837"/>
    <lineage>
        <taxon>Eukaryota</taxon>
        <taxon>Fungi</taxon>
        <taxon>Dikarya</taxon>
        <taxon>Ascomycota</taxon>
        <taxon>Pezizomycotina</taxon>
        <taxon>Dothideomycetes</taxon>
        <taxon>Pleosporomycetidae</taxon>
        <taxon>Pleosporales</taxon>
        <taxon>Pleosporineae</taxon>
        <taxon>Didymellaceae</taxon>
        <taxon>Didymella</taxon>
    </lineage>
</organism>
<dbReference type="RefSeq" id="XP_033442744.1">
    <property type="nucleotide sequence ID" value="XM_033588040.1"/>
</dbReference>
<name>A0A6A5R365_9PLEO</name>
<dbReference type="GeneID" id="54345687"/>
<gene>
    <name evidence="2" type="ORF">M421DRAFT_19472</name>
</gene>
<feature type="non-terminal residue" evidence="2">
    <location>
        <position position="87"/>
    </location>
</feature>
<dbReference type="AlphaFoldDB" id="A0A6A5R365"/>
<dbReference type="InterPro" id="IPR004875">
    <property type="entry name" value="DDE_SF_endonuclease_dom"/>
</dbReference>
<dbReference type="Proteomes" id="UP000800082">
    <property type="component" value="Unassembled WGS sequence"/>
</dbReference>